<dbReference type="Pfam" id="PF12680">
    <property type="entry name" value="SnoaL_2"/>
    <property type="match status" value="1"/>
</dbReference>
<organism evidence="2 3">
    <name type="scientific">Nitratireductor aestuarii</name>
    <dbReference type="NCBI Taxonomy" id="1735103"/>
    <lineage>
        <taxon>Bacteria</taxon>
        <taxon>Pseudomonadati</taxon>
        <taxon>Pseudomonadota</taxon>
        <taxon>Alphaproteobacteria</taxon>
        <taxon>Hyphomicrobiales</taxon>
        <taxon>Phyllobacteriaceae</taxon>
        <taxon>Nitratireductor</taxon>
    </lineage>
</organism>
<dbReference type="RefSeq" id="WP_188721398.1">
    <property type="nucleotide sequence ID" value="NZ_BMIF01000007.1"/>
</dbReference>
<dbReference type="InterPro" id="IPR011721">
    <property type="entry name" value="CHP02096"/>
</dbReference>
<comment type="caution">
    <text evidence="2">The sequence shown here is derived from an EMBL/GenBank/DDBJ whole genome shotgun (WGS) entry which is preliminary data.</text>
</comment>
<feature type="domain" description="SnoaL-like" evidence="1">
    <location>
        <begin position="8"/>
        <end position="119"/>
    </location>
</feature>
<dbReference type="SUPFAM" id="SSF54427">
    <property type="entry name" value="NTF2-like"/>
    <property type="match status" value="1"/>
</dbReference>
<dbReference type="Proteomes" id="UP000636264">
    <property type="component" value="Unassembled WGS sequence"/>
</dbReference>
<dbReference type="InterPro" id="IPR032710">
    <property type="entry name" value="NTF2-like_dom_sf"/>
</dbReference>
<dbReference type="Gene3D" id="3.10.450.50">
    <property type="match status" value="1"/>
</dbReference>
<reference evidence="2" key="2">
    <citation type="submission" date="2020-09" db="EMBL/GenBank/DDBJ databases">
        <authorList>
            <person name="Sun Q."/>
            <person name="Zhou Y."/>
        </authorList>
    </citation>
    <scope>NUCLEOTIDE SEQUENCE</scope>
    <source>
        <strain evidence="2">CGMCC 1.15320</strain>
    </source>
</reference>
<dbReference type="NCBIfam" id="TIGR02096">
    <property type="entry name" value="ketosteroid isomerase-related protein"/>
    <property type="match status" value="1"/>
</dbReference>
<evidence type="ECO:0000313" key="2">
    <source>
        <dbReference type="EMBL" id="GGA70150.1"/>
    </source>
</evidence>
<dbReference type="AlphaFoldDB" id="A0A916W650"/>
<keyword evidence="3" id="KW-1185">Reference proteome</keyword>
<name>A0A916W650_9HYPH</name>
<dbReference type="EMBL" id="BMIF01000007">
    <property type="protein sequence ID" value="GGA70150.1"/>
    <property type="molecule type" value="Genomic_DNA"/>
</dbReference>
<protein>
    <recommendedName>
        <fullName evidence="1">SnoaL-like domain-containing protein</fullName>
    </recommendedName>
</protein>
<reference evidence="2" key="1">
    <citation type="journal article" date="2014" name="Int. J. Syst. Evol. Microbiol.">
        <title>Complete genome sequence of Corynebacterium casei LMG S-19264T (=DSM 44701T), isolated from a smear-ripened cheese.</title>
        <authorList>
            <consortium name="US DOE Joint Genome Institute (JGI-PGF)"/>
            <person name="Walter F."/>
            <person name="Albersmeier A."/>
            <person name="Kalinowski J."/>
            <person name="Ruckert C."/>
        </authorList>
    </citation>
    <scope>NUCLEOTIDE SEQUENCE</scope>
    <source>
        <strain evidence="2">CGMCC 1.15320</strain>
    </source>
</reference>
<accession>A0A916W650</accession>
<proteinExistence type="predicted"/>
<sequence>MNDVKSLIERYFAALNAGDKEAVLALLDDDVVLDTRAGIRHVGKDQFRSTLSQMNVNFRESYRDVVIMVEPNGIRGAAECTLSGTYEQTKEGLPEANGQSYSVPGGMFFEVEDGLITRVTAYHNPMLWDAALRNR</sequence>
<gene>
    <name evidence="2" type="ORF">GCM10011385_24960</name>
</gene>
<evidence type="ECO:0000259" key="1">
    <source>
        <dbReference type="Pfam" id="PF12680"/>
    </source>
</evidence>
<dbReference type="InterPro" id="IPR037401">
    <property type="entry name" value="SnoaL-like"/>
</dbReference>
<evidence type="ECO:0000313" key="3">
    <source>
        <dbReference type="Proteomes" id="UP000636264"/>
    </source>
</evidence>